<dbReference type="EMBL" id="CM007902">
    <property type="protein sequence ID" value="OTG00859.1"/>
    <property type="molecule type" value="Genomic_DNA"/>
</dbReference>
<evidence type="ECO:0000256" key="1">
    <source>
        <dbReference type="SAM" id="Phobius"/>
    </source>
</evidence>
<sequence>MLLKWYFVHFMIVLCVLWLYSCFIKVTEAERPEDRKRGGFLTPRDHHFRLLMTMQRLILSNPTFSVTSMLDGGSKVMSGCQRLMAVLRLLLPDPMYCMSLI</sequence>
<keyword evidence="1" id="KW-0472">Membrane</keyword>
<dbReference type="Proteomes" id="UP000215914">
    <property type="component" value="Chromosome 13"/>
</dbReference>
<protein>
    <submittedName>
        <fullName evidence="3">Uncharacterized protein</fullName>
    </submittedName>
</protein>
<accession>A0A251SQI6</accession>
<organism evidence="3 4">
    <name type="scientific">Helianthus annuus</name>
    <name type="common">Common sunflower</name>
    <dbReference type="NCBI Taxonomy" id="4232"/>
    <lineage>
        <taxon>Eukaryota</taxon>
        <taxon>Viridiplantae</taxon>
        <taxon>Streptophyta</taxon>
        <taxon>Embryophyta</taxon>
        <taxon>Tracheophyta</taxon>
        <taxon>Spermatophyta</taxon>
        <taxon>Magnoliopsida</taxon>
        <taxon>eudicotyledons</taxon>
        <taxon>Gunneridae</taxon>
        <taxon>Pentapetalae</taxon>
        <taxon>asterids</taxon>
        <taxon>campanulids</taxon>
        <taxon>Asterales</taxon>
        <taxon>Asteraceae</taxon>
        <taxon>Asteroideae</taxon>
        <taxon>Heliantheae alliance</taxon>
        <taxon>Heliantheae</taxon>
        <taxon>Helianthus</taxon>
    </lineage>
</organism>
<reference evidence="2 4" key="1">
    <citation type="journal article" date="2017" name="Nature">
        <title>The sunflower genome provides insights into oil metabolism, flowering and Asterid evolution.</title>
        <authorList>
            <person name="Badouin H."/>
            <person name="Gouzy J."/>
            <person name="Grassa C.J."/>
            <person name="Murat F."/>
            <person name="Staton S.E."/>
            <person name="Cottret L."/>
            <person name="Lelandais-Briere C."/>
            <person name="Owens G.L."/>
            <person name="Carrere S."/>
            <person name="Mayjonade B."/>
            <person name="Legrand L."/>
            <person name="Gill N."/>
            <person name="Kane N.C."/>
            <person name="Bowers J.E."/>
            <person name="Hubner S."/>
            <person name="Bellec A."/>
            <person name="Berard A."/>
            <person name="Berges H."/>
            <person name="Blanchet N."/>
            <person name="Boniface M.C."/>
            <person name="Brunel D."/>
            <person name="Catrice O."/>
            <person name="Chaidir N."/>
            <person name="Claudel C."/>
            <person name="Donnadieu C."/>
            <person name="Faraut T."/>
            <person name="Fievet G."/>
            <person name="Helmstetter N."/>
            <person name="King M."/>
            <person name="Knapp S.J."/>
            <person name="Lai Z."/>
            <person name="Le Paslier M.C."/>
            <person name="Lippi Y."/>
            <person name="Lorenzon L."/>
            <person name="Mandel J.R."/>
            <person name="Marage G."/>
            <person name="Marchand G."/>
            <person name="Marquand E."/>
            <person name="Bret-Mestries E."/>
            <person name="Morien E."/>
            <person name="Nambeesan S."/>
            <person name="Nguyen T."/>
            <person name="Pegot-Espagnet P."/>
            <person name="Pouilly N."/>
            <person name="Raftis F."/>
            <person name="Sallet E."/>
            <person name="Schiex T."/>
            <person name="Thomas J."/>
            <person name="Vandecasteele C."/>
            <person name="Vares D."/>
            <person name="Vear F."/>
            <person name="Vautrin S."/>
            <person name="Crespi M."/>
            <person name="Mangin B."/>
            <person name="Burke J.M."/>
            <person name="Salse J."/>
            <person name="Munos S."/>
            <person name="Vincourt P."/>
            <person name="Rieseberg L.H."/>
            <person name="Langlade N.B."/>
        </authorList>
    </citation>
    <scope>NUCLEOTIDE SEQUENCE [LARGE SCALE GENOMIC DNA]</scope>
    <source>
        <strain evidence="4">cv. SF193</strain>
        <tissue evidence="2">Leaves</tissue>
    </source>
</reference>
<dbReference type="InParanoid" id="A0A251SQI6"/>
<evidence type="ECO:0000313" key="3">
    <source>
        <dbReference type="EMBL" id="OTG00859.1"/>
    </source>
</evidence>
<dbReference type="AlphaFoldDB" id="A0A251SQI6"/>
<keyword evidence="1" id="KW-0812">Transmembrane</keyword>
<reference evidence="3" key="2">
    <citation type="submission" date="2017-02" db="EMBL/GenBank/DDBJ databases">
        <title>Sunflower complete genome.</title>
        <authorList>
            <person name="Langlade N."/>
            <person name="Munos S."/>
        </authorList>
    </citation>
    <scope>NUCLEOTIDE SEQUENCE [LARGE SCALE GENOMIC DNA]</scope>
    <source>
        <tissue evidence="3">Leaves</tissue>
    </source>
</reference>
<keyword evidence="4" id="KW-1185">Reference proteome</keyword>
<evidence type="ECO:0000313" key="2">
    <source>
        <dbReference type="EMBL" id="KAF5772055.1"/>
    </source>
</evidence>
<dbReference type="Gramene" id="mRNA:HanXRQr2_Chr13g0572271">
    <property type="protein sequence ID" value="CDS:HanXRQr2_Chr13g0572271.1"/>
    <property type="gene ID" value="HanXRQr2_Chr13g0572271"/>
</dbReference>
<dbReference type="EMBL" id="MNCJ02000328">
    <property type="protein sequence ID" value="KAF5772055.1"/>
    <property type="molecule type" value="Genomic_DNA"/>
</dbReference>
<name>A0A251SQI6_HELAN</name>
<reference evidence="2" key="3">
    <citation type="submission" date="2020-06" db="EMBL/GenBank/DDBJ databases">
        <title>Helianthus annuus Genome sequencing and assembly Release 2.</title>
        <authorList>
            <person name="Gouzy J."/>
            <person name="Langlade N."/>
            <person name="Munos S."/>
        </authorList>
    </citation>
    <scope>NUCLEOTIDE SEQUENCE</scope>
    <source>
        <tissue evidence="2">Leaves</tissue>
    </source>
</reference>
<feature type="transmembrane region" description="Helical" evidence="1">
    <location>
        <begin position="6"/>
        <end position="27"/>
    </location>
</feature>
<evidence type="ECO:0000313" key="4">
    <source>
        <dbReference type="Proteomes" id="UP000215914"/>
    </source>
</evidence>
<gene>
    <name evidence="3" type="ORF">HannXRQ_Chr13g0395741</name>
    <name evidence="2" type="ORF">HanXRQr2_Chr13g0572271</name>
</gene>
<keyword evidence="1" id="KW-1133">Transmembrane helix</keyword>
<dbReference type="PROSITE" id="PS51257">
    <property type="entry name" value="PROKAR_LIPOPROTEIN"/>
    <property type="match status" value="1"/>
</dbReference>
<proteinExistence type="predicted"/>